<dbReference type="RefSeq" id="WP_041046219.1">
    <property type="nucleotide sequence ID" value="NZ_JXAK01000006.1"/>
</dbReference>
<keyword evidence="1" id="KW-1133">Transmembrane helix</keyword>
<evidence type="ECO:0000313" key="2">
    <source>
        <dbReference type="EMBL" id="KIL41724.1"/>
    </source>
</evidence>
<organism evidence="2 3">
    <name type="scientific">Gordoniibacillus kamchatkensis</name>
    <dbReference type="NCBI Taxonomy" id="1590651"/>
    <lineage>
        <taxon>Bacteria</taxon>
        <taxon>Bacillati</taxon>
        <taxon>Bacillota</taxon>
        <taxon>Bacilli</taxon>
        <taxon>Bacillales</taxon>
        <taxon>Paenibacillaceae</taxon>
        <taxon>Gordoniibacillus</taxon>
    </lineage>
</organism>
<name>A0ABR5AL58_9BACL</name>
<proteinExistence type="predicted"/>
<dbReference type="Pfam" id="PF14036">
    <property type="entry name" value="YlaH"/>
    <property type="match status" value="1"/>
</dbReference>
<feature type="transmembrane region" description="Helical" evidence="1">
    <location>
        <begin position="6"/>
        <end position="24"/>
    </location>
</feature>
<reference evidence="2 3" key="1">
    <citation type="submission" date="2014-12" db="EMBL/GenBank/DDBJ databases">
        <title>Draft genome sequence of Paenibacillus kamchatkensis strain B-2647.</title>
        <authorList>
            <person name="Karlyshev A.V."/>
            <person name="Kudryashova E.B."/>
        </authorList>
    </citation>
    <scope>NUCLEOTIDE SEQUENCE [LARGE SCALE GENOMIC DNA]</scope>
    <source>
        <strain evidence="2 3">VKM B-2647</strain>
    </source>
</reference>
<dbReference type="Proteomes" id="UP000031967">
    <property type="component" value="Unassembled WGS sequence"/>
</dbReference>
<evidence type="ECO:0008006" key="4">
    <source>
        <dbReference type="Google" id="ProtNLM"/>
    </source>
</evidence>
<dbReference type="InterPro" id="IPR025620">
    <property type="entry name" value="YlaH"/>
</dbReference>
<comment type="caution">
    <text evidence="2">The sequence shown here is derived from an EMBL/GenBank/DDBJ whole genome shotgun (WGS) entry which is preliminary data.</text>
</comment>
<sequence length="93" mass="10774">MTDWFRDHTLITYLLIFVMVAYVYHKVFATRRLPILKLIVVYAAMAVGCYLLLIFQLFGLPIVLCIAVALFLMLLTRVRAYAEKRQRGDSSQS</sequence>
<evidence type="ECO:0000313" key="3">
    <source>
        <dbReference type="Proteomes" id="UP000031967"/>
    </source>
</evidence>
<accession>A0ABR5AL58</accession>
<protein>
    <recommendedName>
        <fullName evidence="4">YlaH-like protein</fullName>
    </recommendedName>
</protein>
<gene>
    <name evidence="2" type="ORF">SD70_04965</name>
</gene>
<feature type="transmembrane region" description="Helical" evidence="1">
    <location>
        <begin position="60"/>
        <end position="78"/>
    </location>
</feature>
<keyword evidence="3" id="KW-1185">Reference proteome</keyword>
<feature type="transmembrane region" description="Helical" evidence="1">
    <location>
        <begin position="36"/>
        <end position="54"/>
    </location>
</feature>
<keyword evidence="1" id="KW-0472">Membrane</keyword>
<dbReference type="EMBL" id="JXAK01000006">
    <property type="protein sequence ID" value="KIL41724.1"/>
    <property type="molecule type" value="Genomic_DNA"/>
</dbReference>
<keyword evidence="1" id="KW-0812">Transmembrane</keyword>
<evidence type="ECO:0000256" key="1">
    <source>
        <dbReference type="SAM" id="Phobius"/>
    </source>
</evidence>